<organism evidence="1 2">
    <name type="scientific">Cichlidogyrus casuarinus</name>
    <dbReference type="NCBI Taxonomy" id="1844966"/>
    <lineage>
        <taxon>Eukaryota</taxon>
        <taxon>Metazoa</taxon>
        <taxon>Spiralia</taxon>
        <taxon>Lophotrochozoa</taxon>
        <taxon>Platyhelminthes</taxon>
        <taxon>Monogenea</taxon>
        <taxon>Monopisthocotylea</taxon>
        <taxon>Dactylogyridea</taxon>
        <taxon>Ancyrocephalidae</taxon>
        <taxon>Cichlidogyrus</taxon>
    </lineage>
</organism>
<evidence type="ECO:0000313" key="1">
    <source>
        <dbReference type="EMBL" id="KAL3316995.1"/>
    </source>
</evidence>
<protein>
    <submittedName>
        <fullName evidence="1">Uncharacterized protein</fullName>
    </submittedName>
</protein>
<proteinExistence type="predicted"/>
<name>A0ABD2QBR5_9PLAT</name>
<accession>A0ABD2QBR5</accession>
<gene>
    <name evidence="1" type="ORF">Ciccas_004352</name>
</gene>
<comment type="caution">
    <text evidence="1">The sequence shown here is derived from an EMBL/GenBank/DDBJ whole genome shotgun (WGS) entry which is preliminary data.</text>
</comment>
<keyword evidence="2" id="KW-1185">Reference proteome</keyword>
<dbReference type="EMBL" id="JBJKFK010000449">
    <property type="protein sequence ID" value="KAL3316995.1"/>
    <property type="molecule type" value="Genomic_DNA"/>
</dbReference>
<sequence length="266" mass="30766">MLALFRELFATEVDHSLINFKETIEFDQIALKKRINRTVTLKGKLVAIKDFLSKTSLPATYAQLKSLIVLLQNELSPTLLNSLDEKLRNWSPLPNEDFIDKFHKQTTFHDLAELTRVAQKLVKQSFQMALNKLNEHEDFAELKLQYSSIIFEVCKSEICGSGLRNASPESEASLQIEETLGLFLNAVLTEDGHLRKIEDAELESTRREIFHRLRKGVLMPKILRGYLWRAAAELDRKYKMIYDKTLEDMPSEKLDSLFFETLKNEA</sequence>
<dbReference type="Proteomes" id="UP001626550">
    <property type="component" value="Unassembled WGS sequence"/>
</dbReference>
<dbReference type="AlphaFoldDB" id="A0ABD2QBR5"/>
<evidence type="ECO:0000313" key="2">
    <source>
        <dbReference type="Proteomes" id="UP001626550"/>
    </source>
</evidence>
<reference evidence="1 2" key="1">
    <citation type="submission" date="2024-11" db="EMBL/GenBank/DDBJ databases">
        <title>Adaptive evolution of stress response genes in parasites aligns with host niche diversity.</title>
        <authorList>
            <person name="Hahn C."/>
            <person name="Resl P."/>
        </authorList>
    </citation>
    <scope>NUCLEOTIDE SEQUENCE [LARGE SCALE GENOMIC DNA]</scope>
    <source>
        <strain evidence="1">EGGRZ-B1_66</strain>
        <tissue evidence="1">Body</tissue>
    </source>
</reference>